<reference evidence="2" key="1">
    <citation type="submission" date="2020-11" db="EMBL/GenBank/DDBJ databases">
        <authorList>
            <person name="Tran Van P."/>
        </authorList>
    </citation>
    <scope>NUCLEOTIDE SEQUENCE</scope>
</reference>
<accession>A0A7R9F5L7</accession>
<organism evidence="2">
    <name type="scientific">Timema bartmani</name>
    <dbReference type="NCBI Taxonomy" id="61472"/>
    <lineage>
        <taxon>Eukaryota</taxon>
        <taxon>Metazoa</taxon>
        <taxon>Ecdysozoa</taxon>
        <taxon>Arthropoda</taxon>
        <taxon>Hexapoda</taxon>
        <taxon>Insecta</taxon>
        <taxon>Pterygota</taxon>
        <taxon>Neoptera</taxon>
        <taxon>Polyneoptera</taxon>
        <taxon>Phasmatodea</taxon>
        <taxon>Timematodea</taxon>
        <taxon>Timematoidea</taxon>
        <taxon>Timematidae</taxon>
        <taxon>Timema</taxon>
    </lineage>
</organism>
<name>A0A7R9F5L7_9NEOP</name>
<gene>
    <name evidence="2" type="ORF">TBIB3V08_LOCUS9753</name>
</gene>
<dbReference type="AlphaFoldDB" id="A0A7R9F5L7"/>
<evidence type="ECO:0000313" key="2">
    <source>
        <dbReference type="EMBL" id="CAD7447439.1"/>
    </source>
</evidence>
<evidence type="ECO:0000256" key="1">
    <source>
        <dbReference type="SAM" id="MobiDB-lite"/>
    </source>
</evidence>
<sequence length="196" mass="21090">MHQSISGEVRGPKVPPVDKDGAKPPLPRVHSAKKTSSGKPEAPARRNLDKVLKSAKNSPRVTPKVTPLTSPGCEAPPSLPGAQVEPNIIQDVSPPMANDVKMMPPVDTDVKITPPMDSDVKKLTSDQNNLIMEESELPESQQEPEGAEELTTVKEETPSILATETPTPQRTNKVAEVTEQEVDMSGNSKEGSGYVW</sequence>
<feature type="compositionally biased region" description="Polar residues" evidence="1">
    <location>
        <begin position="160"/>
        <end position="172"/>
    </location>
</feature>
<proteinExistence type="predicted"/>
<feature type="region of interest" description="Disordered" evidence="1">
    <location>
        <begin position="1"/>
        <end position="196"/>
    </location>
</feature>
<protein>
    <submittedName>
        <fullName evidence="2">Uncharacterized protein</fullName>
    </submittedName>
</protein>
<feature type="compositionally biased region" description="Basic and acidic residues" evidence="1">
    <location>
        <begin position="42"/>
        <end position="52"/>
    </location>
</feature>
<dbReference type="EMBL" id="OD568893">
    <property type="protein sequence ID" value="CAD7447439.1"/>
    <property type="molecule type" value="Genomic_DNA"/>
</dbReference>